<name>A0ABV5H4I3_9FLAO</name>
<gene>
    <name evidence="1" type="ORF">ACFFU1_18045</name>
</gene>
<evidence type="ECO:0000313" key="2">
    <source>
        <dbReference type="Proteomes" id="UP001589590"/>
    </source>
</evidence>
<reference evidence="1 2" key="1">
    <citation type="submission" date="2024-09" db="EMBL/GenBank/DDBJ databases">
        <authorList>
            <person name="Sun Q."/>
            <person name="Mori K."/>
        </authorList>
    </citation>
    <scope>NUCLEOTIDE SEQUENCE [LARGE SCALE GENOMIC DNA]</scope>
    <source>
        <strain evidence="1 2">CECT 8300</strain>
    </source>
</reference>
<accession>A0ABV5H4I3</accession>
<evidence type="ECO:0000313" key="1">
    <source>
        <dbReference type="EMBL" id="MFB9106815.1"/>
    </source>
</evidence>
<protein>
    <submittedName>
        <fullName evidence="1">Uncharacterized protein</fullName>
    </submittedName>
</protein>
<sequence length="42" mass="5215">MKEYNDEFYGADEFKKIYPNKEKWKYNYTKNITELFAETPIN</sequence>
<dbReference type="EMBL" id="JBHMFA010000034">
    <property type="protein sequence ID" value="MFB9106815.1"/>
    <property type="molecule type" value="Genomic_DNA"/>
</dbReference>
<keyword evidence="2" id="KW-1185">Reference proteome</keyword>
<organism evidence="1 2">
    <name type="scientific">Algibacter miyuki</name>
    <dbReference type="NCBI Taxonomy" id="1306933"/>
    <lineage>
        <taxon>Bacteria</taxon>
        <taxon>Pseudomonadati</taxon>
        <taxon>Bacteroidota</taxon>
        <taxon>Flavobacteriia</taxon>
        <taxon>Flavobacteriales</taxon>
        <taxon>Flavobacteriaceae</taxon>
        <taxon>Algibacter</taxon>
    </lineage>
</organism>
<dbReference type="Proteomes" id="UP001589590">
    <property type="component" value="Unassembled WGS sequence"/>
</dbReference>
<comment type="caution">
    <text evidence="1">The sequence shown here is derived from an EMBL/GenBank/DDBJ whole genome shotgun (WGS) entry which is preliminary data.</text>
</comment>
<dbReference type="RefSeq" id="WP_290267916.1">
    <property type="nucleotide sequence ID" value="NZ_JAUFQP010000001.1"/>
</dbReference>
<proteinExistence type="predicted"/>